<feature type="domain" description="Carbohydrate kinase FGGY C-terminal" evidence="11">
    <location>
        <begin position="259"/>
        <end position="441"/>
    </location>
</feature>
<dbReference type="EC" id="2.7.1.17" evidence="9"/>
<dbReference type="InterPro" id="IPR043129">
    <property type="entry name" value="ATPase_NBD"/>
</dbReference>
<evidence type="ECO:0000256" key="1">
    <source>
        <dbReference type="ARBA" id="ARBA00009156"/>
    </source>
</evidence>
<feature type="domain" description="Carbohydrate kinase FGGY N-terminal" evidence="10">
    <location>
        <begin position="3"/>
        <end position="249"/>
    </location>
</feature>
<dbReference type="PROSITE" id="PS00933">
    <property type="entry name" value="FGGY_KINASES_1"/>
    <property type="match status" value="1"/>
</dbReference>
<evidence type="ECO:0000313" key="13">
    <source>
        <dbReference type="Proteomes" id="UP001409585"/>
    </source>
</evidence>
<proteinExistence type="inferred from homology"/>
<dbReference type="Gene3D" id="3.30.420.40">
    <property type="match status" value="2"/>
</dbReference>
<dbReference type="InterPro" id="IPR018484">
    <property type="entry name" value="FGGY_N"/>
</dbReference>
<keyword evidence="6 9" id="KW-0067">ATP-binding</keyword>
<evidence type="ECO:0000256" key="9">
    <source>
        <dbReference type="RuleBase" id="RU364073"/>
    </source>
</evidence>
<dbReference type="CDD" id="cd07809">
    <property type="entry name" value="ASKHA_NBD_FGGY_BaXK-like"/>
    <property type="match status" value="1"/>
</dbReference>
<dbReference type="PROSITE" id="PS00445">
    <property type="entry name" value="FGGY_KINASES_2"/>
    <property type="match status" value="1"/>
</dbReference>
<dbReference type="InterPro" id="IPR018485">
    <property type="entry name" value="FGGY_C"/>
</dbReference>
<dbReference type="SUPFAM" id="SSF53067">
    <property type="entry name" value="Actin-like ATPase domain"/>
    <property type="match status" value="2"/>
</dbReference>
<evidence type="ECO:0000256" key="5">
    <source>
        <dbReference type="ARBA" id="ARBA00022777"/>
    </source>
</evidence>
<accession>A0AAV3UAP1</accession>
<keyword evidence="3 8" id="KW-0808">Transferase</keyword>
<dbReference type="Pfam" id="PF02782">
    <property type="entry name" value="FGGY_C"/>
    <property type="match status" value="1"/>
</dbReference>
<dbReference type="GO" id="GO:0005997">
    <property type="term" value="P:xylulose metabolic process"/>
    <property type="evidence" value="ECO:0007669"/>
    <property type="project" value="InterPro"/>
</dbReference>
<dbReference type="InterPro" id="IPR000577">
    <property type="entry name" value="Carb_kinase_FGGY"/>
</dbReference>
<reference evidence="13" key="1">
    <citation type="journal article" date="2019" name="Int. J. Syst. Evol. Microbiol.">
        <title>The Global Catalogue of Microorganisms (GCM) 10K type strain sequencing project: providing services to taxonomists for standard genome sequencing and annotation.</title>
        <authorList>
            <consortium name="The Broad Institute Genomics Platform"/>
            <consortium name="The Broad Institute Genome Sequencing Center for Infectious Disease"/>
            <person name="Wu L."/>
            <person name="Ma J."/>
        </authorList>
    </citation>
    <scope>NUCLEOTIDE SEQUENCE [LARGE SCALE GENOMIC DNA]</scope>
    <source>
        <strain evidence="13">JCM 19134</strain>
    </source>
</reference>
<evidence type="ECO:0000256" key="3">
    <source>
        <dbReference type="ARBA" id="ARBA00022679"/>
    </source>
</evidence>
<evidence type="ECO:0000259" key="11">
    <source>
        <dbReference type="Pfam" id="PF02782"/>
    </source>
</evidence>
<dbReference type="InterPro" id="IPR050406">
    <property type="entry name" value="FGGY_Carb_Kinase"/>
</dbReference>
<dbReference type="PANTHER" id="PTHR43095:SF5">
    <property type="entry name" value="XYLULOSE KINASE"/>
    <property type="match status" value="1"/>
</dbReference>
<organism evidence="12 13">
    <name type="scientific">Halioxenophilus aromaticivorans</name>
    <dbReference type="NCBI Taxonomy" id="1306992"/>
    <lineage>
        <taxon>Bacteria</taxon>
        <taxon>Pseudomonadati</taxon>
        <taxon>Pseudomonadota</taxon>
        <taxon>Gammaproteobacteria</taxon>
        <taxon>Alteromonadales</taxon>
        <taxon>Alteromonadaceae</taxon>
        <taxon>Halioxenophilus</taxon>
    </lineage>
</organism>
<keyword evidence="2 9" id="KW-0859">Xylose metabolism</keyword>
<name>A0AAV3UAP1_9ALTE</name>
<protein>
    <recommendedName>
        <fullName evidence="9">Xylulose kinase</fullName>
        <shortName evidence="9">Xylulokinase</shortName>
        <ecNumber evidence="9">2.7.1.17</ecNumber>
    </recommendedName>
</protein>
<dbReference type="AlphaFoldDB" id="A0AAV3UAP1"/>
<dbReference type="InterPro" id="IPR006000">
    <property type="entry name" value="Xylulokinase"/>
</dbReference>
<dbReference type="NCBIfam" id="TIGR01312">
    <property type="entry name" value="XylB"/>
    <property type="match status" value="1"/>
</dbReference>
<dbReference type="RefSeq" id="WP_345428356.1">
    <property type="nucleotide sequence ID" value="NZ_AP031496.1"/>
</dbReference>
<evidence type="ECO:0000256" key="7">
    <source>
        <dbReference type="ARBA" id="ARBA00023277"/>
    </source>
</evidence>
<comment type="caution">
    <text evidence="12">The sequence shown here is derived from an EMBL/GenBank/DDBJ whole genome shotgun (WGS) entry which is preliminary data.</text>
</comment>
<evidence type="ECO:0000259" key="10">
    <source>
        <dbReference type="Pfam" id="PF00370"/>
    </source>
</evidence>
<keyword evidence="5 8" id="KW-0418">Kinase</keyword>
<keyword evidence="13" id="KW-1185">Reference proteome</keyword>
<evidence type="ECO:0000256" key="6">
    <source>
        <dbReference type="ARBA" id="ARBA00022840"/>
    </source>
</evidence>
<comment type="similarity">
    <text evidence="1 8">Belongs to the FGGY kinase family.</text>
</comment>
<comment type="catalytic activity">
    <reaction evidence="9">
        <text>D-xylulose + ATP = D-xylulose 5-phosphate + ADP + H(+)</text>
        <dbReference type="Rhea" id="RHEA:10964"/>
        <dbReference type="ChEBI" id="CHEBI:15378"/>
        <dbReference type="ChEBI" id="CHEBI:17140"/>
        <dbReference type="ChEBI" id="CHEBI:30616"/>
        <dbReference type="ChEBI" id="CHEBI:57737"/>
        <dbReference type="ChEBI" id="CHEBI:456216"/>
        <dbReference type="EC" id="2.7.1.17"/>
    </reaction>
</comment>
<dbReference type="Proteomes" id="UP001409585">
    <property type="component" value="Unassembled WGS sequence"/>
</dbReference>
<dbReference type="GO" id="GO:0005524">
    <property type="term" value="F:ATP binding"/>
    <property type="evidence" value="ECO:0007669"/>
    <property type="project" value="UniProtKB-KW"/>
</dbReference>
<keyword evidence="7 9" id="KW-0119">Carbohydrate metabolism</keyword>
<evidence type="ECO:0000313" key="12">
    <source>
        <dbReference type="EMBL" id="GAA4962154.1"/>
    </source>
</evidence>
<dbReference type="PANTHER" id="PTHR43095">
    <property type="entry name" value="SUGAR KINASE"/>
    <property type="match status" value="1"/>
</dbReference>
<gene>
    <name evidence="9 12" type="primary">xylB</name>
    <name evidence="12" type="ORF">GCM10025791_49790</name>
</gene>
<keyword evidence="4 9" id="KW-0547">Nucleotide-binding</keyword>
<dbReference type="InterPro" id="IPR018483">
    <property type="entry name" value="Carb_kinase_FGGY_CS"/>
</dbReference>
<dbReference type="PIRSF" id="PIRSF000538">
    <property type="entry name" value="GlpK"/>
    <property type="match status" value="1"/>
</dbReference>
<sequence length="501" mass="53673">MSIYLGIDIGTQSVKTLCYDSTTKQACAIASSPLDIISKPDGTREQIAQWWIDALELSLGQIPAEILSQVAAISVSGQQHGFVPLNARGEVLAPVKLWCDTATTEECTEITHNIGSPEQCIQLAGNPILPGYTASKIAWLKNHKPDAYQQLSCILLPHDYLNFYLTGVQSMEAGDASGTGLFDVYTRQWQPEMVKALDNQRDLSECLPAIKSADSVQGYLQESVAKTLRLPAGIPVAIGGGDNMMAAIGTGNVAPGRVTISLGTSGTLFSYSDSPITDPEGSLAGFCSSTGGWLPLICTMNCTSATELMRSFLNASHDDIENALNNVEIGSEGVITLPFFQGERTPNLPDAQGCILGLNAGNFTPQHLLRSTIESVTFGLKAGVNRFEALGLSIKEIRLTGGGAKNGAWRQLVADVFNLPVSVQTLDEGAALGAALQAFWTERNAAGHPLELSSIIDEHLSIDSARCCTPNAEAAEQYNYYYDNYCDHVSAVTPLYTQQKK</sequence>
<evidence type="ECO:0000256" key="4">
    <source>
        <dbReference type="ARBA" id="ARBA00022741"/>
    </source>
</evidence>
<evidence type="ECO:0000256" key="2">
    <source>
        <dbReference type="ARBA" id="ARBA00022629"/>
    </source>
</evidence>
<dbReference type="EMBL" id="BAABLX010000080">
    <property type="protein sequence ID" value="GAA4962154.1"/>
    <property type="molecule type" value="Genomic_DNA"/>
</dbReference>
<dbReference type="Pfam" id="PF00370">
    <property type="entry name" value="FGGY_N"/>
    <property type="match status" value="1"/>
</dbReference>
<evidence type="ECO:0000256" key="8">
    <source>
        <dbReference type="RuleBase" id="RU003733"/>
    </source>
</evidence>
<dbReference type="GO" id="GO:0004856">
    <property type="term" value="F:D-xylulokinase activity"/>
    <property type="evidence" value="ECO:0007669"/>
    <property type="project" value="UniProtKB-EC"/>
</dbReference>
<dbReference type="GO" id="GO:0042732">
    <property type="term" value="P:D-xylose metabolic process"/>
    <property type="evidence" value="ECO:0007669"/>
    <property type="project" value="UniProtKB-KW"/>
</dbReference>